<dbReference type="Proteomes" id="UP001259832">
    <property type="component" value="Unassembled WGS sequence"/>
</dbReference>
<keyword evidence="1" id="KW-0812">Transmembrane</keyword>
<name>A0AAD9G8D3_9STRA</name>
<keyword evidence="1" id="KW-0472">Membrane</keyword>
<sequence length="213" mass="24007">MYNSFTKNLLRSYLYGAILVSFTFNMTNMTTPFPVGSLAWLPWRRVWYLTRVEKVRQDEDHSVKLLVHVHGEPLTKDKWVTVLQNGSSATGTPPLRLLQVLPNALPGVGAFPTVGNHVRLLVMDQELIKRINSRRSDDPNDVEIPALVGIVVKVLPARDASLVHVAYPTDLVAQIPDESQWQRVQIGNGYINVISESQFVHFQQQLLLALTNT</sequence>
<organism evidence="2 3">
    <name type="scientific">Phytophthora citrophthora</name>
    <dbReference type="NCBI Taxonomy" id="4793"/>
    <lineage>
        <taxon>Eukaryota</taxon>
        <taxon>Sar</taxon>
        <taxon>Stramenopiles</taxon>
        <taxon>Oomycota</taxon>
        <taxon>Peronosporomycetes</taxon>
        <taxon>Peronosporales</taxon>
        <taxon>Peronosporaceae</taxon>
        <taxon>Phytophthora</taxon>
    </lineage>
</organism>
<proteinExistence type="predicted"/>
<evidence type="ECO:0000313" key="3">
    <source>
        <dbReference type="Proteomes" id="UP001259832"/>
    </source>
</evidence>
<accession>A0AAD9G8D3</accession>
<dbReference type="EMBL" id="JASMQC010000028">
    <property type="protein sequence ID" value="KAK1933644.1"/>
    <property type="molecule type" value="Genomic_DNA"/>
</dbReference>
<evidence type="ECO:0000256" key="1">
    <source>
        <dbReference type="SAM" id="Phobius"/>
    </source>
</evidence>
<evidence type="ECO:0000313" key="2">
    <source>
        <dbReference type="EMBL" id="KAK1933644.1"/>
    </source>
</evidence>
<comment type="caution">
    <text evidence="2">The sequence shown here is derived from an EMBL/GenBank/DDBJ whole genome shotgun (WGS) entry which is preliminary data.</text>
</comment>
<keyword evidence="3" id="KW-1185">Reference proteome</keyword>
<feature type="transmembrane region" description="Helical" evidence="1">
    <location>
        <begin position="12"/>
        <end position="41"/>
    </location>
</feature>
<reference evidence="2" key="1">
    <citation type="submission" date="2023-08" db="EMBL/GenBank/DDBJ databases">
        <title>Reference Genome Resource for the Citrus Pathogen Phytophthora citrophthora.</title>
        <authorList>
            <person name="Moller H."/>
            <person name="Coetzee B."/>
            <person name="Rose L.J."/>
            <person name="Van Niekerk J.M."/>
        </authorList>
    </citation>
    <scope>NUCLEOTIDE SEQUENCE</scope>
    <source>
        <strain evidence="2">STE-U-9442</strain>
    </source>
</reference>
<gene>
    <name evidence="2" type="ORF">P3T76_011858</name>
</gene>
<dbReference type="AlphaFoldDB" id="A0AAD9G8D3"/>
<keyword evidence="1" id="KW-1133">Transmembrane helix</keyword>
<protein>
    <submittedName>
        <fullName evidence="2">Uncharacterized protein</fullName>
    </submittedName>
</protein>